<keyword evidence="8 9" id="KW-0472">Membrane</keyword>
<sequence length="447" mass="50105">MTFELLWTDQCFLIVLAFSFAAIGISLRKKHTRYAFFQLFKKPIAASASIILLFFLLIGILDSIHYKTANEYQPQSILDRILAPLNTHHEKTYSAPLALTLYTTETILADGQARQVYPRLTYPSKQFKTTKDVKFWLEKVFIKSIFFSLMMILFISLCALIVKKFILKTRLIKLHAAGISALLTLFVVLTITVASYWISRELHVLGTGEIGQDIFYYSIKSIRTGLVIGTLTTLFMMPLALILGTAAGYFGGFVDDVIQYIYTTLSSIPGVLLITASILAMQTYITNHPDKFTSLAQSADARLLALCFILGVTSWTSLCRLLRAETLKLREVDFVMAARALGSSSFKILRKHILPNVMHIVLITLVLDFSFLVLAEAVLSYVGVGVSPLTISWGNMINAARLELAREPIVWWPMLAAFVLMFILVLASNVFADAVRDVFDPRQAKLI</sequence>
<dbReference type="CDD" id="cd06261">
    <property type="entry name" value="TM_PBP2"/>
    <property type="match status" value="1"/>
</dbReference>
<dbReference type="PANTHER" id="PTHR43386">
    <property type="entry name" value="OLIGOPEPTIDE TRANSPORT SYSTEM PERMEASE PROTEIN APPC"/>
    <property type="match status" value="1"/>
</dbReference>
<keyword evidence="12" id="KW-1185">Reference proteome</keyword>
<evidence type="ECO:0000313" key="12">
    <source>
        <dbReference type="Proteomes" id="UP000054997"/>
    </source>
</evidence>
<dbReference type="RefSeq" id="WP_058529279.1">
    <property type="nucleotide sequence ID" value="NZ_CAAAHZ010000003.1"/>
</dbReference>
<dbReference type="AlphaFoldDB" id="A0A0W0VM54"/>
<comment type="caution">
    <text evidence="11">The sequence shown here is derived from an EMBL/GenBank/DDBJ whole genome shotgun (WGS) entry which is preliminary data.</text>
</comment>
<feature type="domain" description="ABC transmembrane type-1" evidence="10">
    <location>
        <begin position="222"/>
        <end position="432"/>
    </location>
</feature>
<dbReference type="EMBL" id="LNYK01000016">
    <property type="protein sequence ID" value="KTD21185.1"/>
    <property type="molecule type" value="Genomic_DNA"/>
</dbReference>
<feature type="transmembrane region" description="Helical" evidence="9">
    <location>
        <begin position="140"/>
        <end position="162"/>
    </location>
</feature>
<keyword evidence="4 9" id="KW-0812">Transmembrane</keyword>
<dbReference type="STRING" id="45068.Llon_1283"/>
<evidence type="ECO:0000313" key="11">
    <source>
        <dbReference type="EMBL" id="KTD21185.1"/>
    </source>
</evidence>
<evidence type="ECO:0000256" key="6">
    <source>
        <dbReference type="ARBA" id="ARBA00022927"/>
    </source>
</evidence>
<dbReference type="GO" id="GO:0015833">
    <property type="term" value="P:peptide transport"/>
    <property type="evidence" value="ECO:0007669"/>
    <property type="project" value="UniProtKB-KW"/>
</dbReference>
<evidence type="ECO:0000256" key="3">
    <source>
        <dbReference type="ARBA" id="ARBA00022475"/>
    </source>
</evidence>
<protein>
    <submittedName>
        <fullName evidence="11">Peptide ABC transporter permease</fullName>
    </submittedName>
</protein>
<comment type="similarity">
    <text evidence="9">Belongs to the binding-protein-dependent transport system permease family.</text>
</comment>
<feature type="transmembrane region" description="Helical" evidence="9">
    <location>
        <begin position="226"/>
        <end position="250"/>
    </location>
</feature>
<dbReference type="InterPro" id="IPR035906">
    <property type="entry name" value="MetI-like_sf"/>
</dbReference>
<proteinExistence type="inferred from homology"/>
<evidence type="ECO:0000256" key="1">
    <source>
        <dbReference type="ARBA" id="ARBA00004651"/>
    </source>
</evidence>
<dbReference type="InterPro" id="IPR000515">
    <property type="entry name" value="MetI-like"/>
</dbReference>
<dbReference type="SUPFAM" id="SSF161098">
    <property type="entry name" value="MetI-like"/>
    <property type="match status" value="1"/>
</dbReference>
<evidence type="ECO:0000256" key="2">
    <source>
        <dbReference type="ARBA" id="ARBA00022448"/>
    </source>
</evidence>
<feature type="transmembrane region" description="Helical" evidence="9">
    <location>
        <begin position="257"/>
        <end position="281"/>
    </location>
</feature>
<dbReference type="Gene3D" id="1.10.3720.10">
    <property type="entry name" value="MetI-like"/>
    <property type="match status" value="1"/>
</dbReference>
<evidence type="ECO:0000256" key="5">
    <source>
        <dbReference type="ARBA" id="ARBA00022856"/>
    </source>
</evidence>
<keyword evidence="2 9" id="KW-0813">Transport</keyword>
<feature type="transmembrane region" description="Helical" evidence="9">
    <location>
        <begin position="409"/>
        <end position="432"/>
    </location>
</feature>
<feature type="transmembrane region" description="Helical" evidence="9">
    <location>
        <begin position="39"/>
        <end position="61"/>
    </location>
</feature>
<feature type="transmembrane region" description="Helical" evidence="9">
    <location>
        <begin position="174"/>
        <end position="198"/>
    </location>
</feature>
<dbReference type="GO" id="GO:0015031">
    <property type="term" value="P:protein transport"/>
    <property type="evidence" value="ECO:0007669"/>
    <property type="project" value="UniProtKB-KW"/>
</dbReference>
<evidence type="ECO:0000259" key="10">
    <source>
        <dbReference type="PROSITE" id="PS50928"/>
    </source>
</evidence>
<gene>
    <name evidence="11" type="ORF">Llon_1283</name>
</gene>
<dbReference type="GO" id="GO:0055085">
    <property type="term" value="P:transmembrane transport"/>
    <property type="evidence" value="ECO:0007669"/>
    <property type="project" value="InterPro"/>
</dbReference>
<evidence type="ECO:0000256" key="7">
    <source>
        <dbReference type="ARBA" id="ARBA00022989"/>
    </source>
</evidence>
<dbReference type="PANTHER" id="PTHR43386:SF24">
    <property type="entry name" value="OLIGOPEPTIDE TRANSPORT SYSTEM PERMEASE PROTEIN AMID"/>
    <property type="match status" value="1"/>
</dbReference>
<comment type="subcellular location">
    <subcellularLocation>
        <location evidence="1 9">Cell membrane</location>
        <topology evidence="1 9">Multi-pass membrane protein</topology>
    </subcellularLocation>
</comment>
<feature type="transmembrane region" description="Helical" evidence="9">
    <location>
        <begin position="301"/>
        <end position="322"/>
    </location>
</feature>
<keyword evidence="7 9" id="KW-1133">Transmembrane helix</keyword>
<feature type="transmembrane region" description="Helical" evidence="9">
    <location>
        <begin position="353"/>
        <end position="372"/>
    </location>
</feature>
<keyword evidence="3" id="KW-1003">Cell membrane</keyword>
<keyword evidence="5" id="KW-0571">Peptide transport</keyword>
<organism evidence="11 12">
    <name type="scientific">Legionella londiniensis</name>
    <dbReference type="NCBI Taxonomy" id="45068"/>
    <lineage>
        <taxon>Bacteria</taxon>
        <taxon>Pseudomonadati</taxon>
        <taxon>Pseudomonadota</taxon>
        <taxon>Gammaproteobacteria</taxon>
        <taxon>Legionellales</taxon>
        <taxon>Legionellaceae</taxon>
        <taxon>Legionella</taxon>
    </lineage>
</organism>
<evidence type="ECO:0000256" key="4">
    <source>
        <dbReference type="ARBA" id="ARBA00022692"/>
    </source>
</evidence>
<dbReference type="PROSITE" id="PS50928">
    <property type="entry name" value="ABC_TM1"/>
    <property type="match status" value="1"/>
</dbReference>
<dbReference type="Proteomes" id="UP000054997">
    <property type="component" value="Unassembled WGS sequence"/>
</dbReference>
<reference evidence="11 12" key="1">
    <citation type="submission" date="2015-11" db="EMBL/GenBank/DDBJ databases">
        <title>Genomic analysis of 38 Legionella species identifies large and diverse effector repertoires.</title>
        <authorList>
            <person name="Burstein D."/>
            <person name="Amaro F."/>
            <person name="Zusman T."/>
            <person name="Lifshitz Z."/>
            <person name="Cohen O."/>
            <person name="Gilbert J.A."/>
            <person name="Pupko T."/>
            <person name="Shuman H.A."/>
            <person name="Segal G."/>
        </authorList>
    </citation>
    <scope>NUCLEOTIDE SEQUENCE [LARGE SCALE GENOMIC DNA]</scope>
    <source>
        <strain evidence="11 12">ATCC 49505</strain>
    </source>
</reference>
<dbReference type="GO" id="GO:0005886">
    <property type="term" value="C:plasma membrane"/>
    <property type="evidence" value="ECO:0007669"/>
    <property type="project" value="UniProtKB-SubCell"/>
</dbReference>
<name>A0A0W0VM54_9GAMM</name>
<dbReference type="Pfam" id="PF00528">
    <property type="entry name" value="BPD_transp_1"/>
    <property type="match status" value="1"/>
</dbReference>
<accession>A0A0W0VM54</accession>
<evidence type="ECO:0000256" key="9">
    <source>
        <dbReference type="RuleBase" id="RU363032"/>
    </source>
</evidence>
<dbReference type="OrthoDB" id="9805884at2"/>
<keyword evidence="6" id="KW-0653">Protein transport</keyword>
<dbReference type="PATRIC" id="fig|45068.5.peg.1388"/>
<dbReference type="InterPro" id="IPR050366">
    <property type="entry name" value="BP-dependent_transpt_permease"/>
</dbReference>
<evidence type="ECO:0000256" key="8">
    <source>
        <dbReference type="ARBA" id="ARBA00023136"/>
    </source>
</evidence>
<feature type="transmembrane region" description="Helical" evidence="9">
    <location>
        <begin position="6"/>
        <end position="27"/>
    </location>
</feature>